<dbReference type="RefSeq" id="XP_066611438.1">
    <property type="nucleotide sequence ID" value="XM_066760677.1"/>
</dbReference>
<protein>
    <submittedName>
        <fullName evidence="1">Uncharacterized protein</fullName>
    </submittedName>
</protein>
<dbReference type="Proteomes" id="UP000054399">
    <property type="component" value="Unassembled WGS sequence"/>
</dbReference>
<reference evidence="2" key="1">
    <citation type="submission" date="2015-01" db="EMBL/GenBank/DDBJ databases">
        <title>The Genome Sequence of Cryptococcus gattii MMRL2647.</title>
        <authorList>
            <consortium name="The Broad Institute Genomics Platform"/>
            <person name="Cuomo C."/>
            <person name="Litvintseva A."/>
            <person name="Chen Y."/>
            <person name="Heitman J."/>
            <person name="Sun S."/>
            <person name="Springer D."/>
            <person name="Dromer F."/>
            <person name="Young S."/>
            <person name="Zeng Q."/>
            <person name="Gargeya S."/>
            <person name="Abouelleil A."/>
            <person name="Alvarado L."/>
            <person name="Chapman S.B."/>
            <person name="Gainer-Dewar J."/>
            <person name="Goldberg J."/>
            <person name="Griggs A."/>
            <person name="Gujja S."/>
            <person name="Hansen M."/>
            <person name="Howarth C."/>
            <person name="Imamovic A."/>
            <person name="Larimer J."/>
            <person name="Murphy C."/>
            <person name="Naylor J."/>
            <person name="Pearson M."/>
            <person name="Priest M."/>
            <person name="Roberts A."/>
            <person name="Saif S."/>
            <person name="Shea T."/>
            <person name="Sykes S."/>
            <person name="Wortman J."/>
            <person name="Nusbaum C."/>
            <person name="Birren B."/>
        </authorList>
    </citation>
    <scope>NUCLEOTIDE SEQUENCE [LARGE SCALE GENOMIC DNA]</scope>
    <source>
        <strain evidence="2">IND107</strain>
    </source>
</reference>
<keyword evidence="2" id="KW-1185">Reference proteome</keyword>
<dbReference type="EMBL" id="ATAM02000012">
    <property type="protein sequence ID" value="KAL0242056.1"/>
    <property type="molecule type" value="Genomic_DNA"/>
</dbReference>
<organism evidence="1 2">
    <name type="scientific">Cryptococcus tetragattii IND107</name>
    <dbReference type="NCBI Taxonomy" id="1296105"/>
    <lineage>
        <taxon>Eukaryota</taxon>
        <taxon>Fungi</taxon>
        <taxon>Dikarya</taxon>
        <taxon>Basidiomycota</taxon>
        <taxon>Agaricomycotina</taxon>
        <taxon>Tremellomycetes</taxon>
        <taxon>Tremellales</taxon>
        <taxon>Cryptococcaceae</taxon>
        <taxon>Cryptococcus</taxon>
        <taxon>Cryptococcus gattii species complex</taxon>
    </lineage>
</organism>
<proteinExistence type="predicted"/>
<dbReference type="GeneID" id="91993099"/>
<reference evidence="1 2" key="2">
    <citation type="submission" date="2024-01" db="EMBL/GenBank/DDBJ databases">
        <title>Comparative genomics of Cryptococcus and Kwoniella reveals pathogenesis evolution and contrasting modes of karyotype evolution via chromosome fusion or intercentromeric recombination.</title>
        <authorList>
            <person name="Coelho M.A."/>
            <person name="David-Palma M."/>
            <person name="Shea T."/>
            <person name="Bowers K."/>
            <person name="Mcginley-Smith S."/>
            <person name="Mohammad A.W."/>
            <person name="Gnirke A."/>
            <person name="Yurkov A.M."/>
            <person name="Nowrousian M."/>
            <person name="Sun S."/>
            <person name="Cuomo C.A."/>
            <person name="Heitman J."/>
        </authorList>
    </citation>
    <scope>NUCLEOTIDE SEQUENCE [LARGE SCALE GENOMIC DNA]</scope>
    <source>
        <strain evidence="1 2">IND107</strain>
    </source>
</reference>
<accession>A0ABR3BJU1</accession>
<comment type="caution">
    <text evidence="1">The sequence shown here is derived from an EMBL/GenBank/DDBJ whole genome shotgun (WGS) entry which is preliminary data.</text>
</comment>
<gene>
    <name evidence="1" type="ORF">I308_106244</name>
</gene>
<name>A0ABR3BJU1_9TREE</name>
<sequence>MPDTSSTSWLTFRFDRAETGGDHTATLTLYLPDPEVTQVNDVQSWVSHFERSGAVDIGGRRRIGLDTAIDLYVVPGNDDSRNFVRNGLITELENHYYEYWVPDPEFEGQE</sequence>
<evidence type="ECO:0000313" key="2">
    <source>
        <dbReference type="Proteomes" id="UP000054399"/>
    </source>
</evidence>
<evidence type="ECO:0000313" key="1">
    <source>
        <dbReference type="EMBL" id="KAL0242056.1"/>
    </source>
</evidence>